<feature type="transmembrane region" description="Helical" evidence="1">
    <location>
        <begin position="12"/>
        <end position="30"/>
    </location>
</feature>
<keyword evidence="1" id="KW-1133">Transmembrane helix</keyword>
<sequence>MDTQPKSVTDVNPFFTYILGFSLALLVYQLDWSYLYPEITWPVIIFLTSTFLISGVIGLYIYRKKVLRFYEFNNKLSVMNWVIAITIGYMLNFAYAGRIPLFSIVNNDDINYFEFGIPTFYVILATFTSFFTVYLFKCYLVEKKKKYLFLCFYLLIFPILVFNRGAVILNLSSMFFVYLFSYKKNKLRVYLAVVGIVFAVLMAFGILGNIRTSNQIDKNGTQELSQIMLNLGEAKPDFVNSAIPKEYFWSYLYISSPLANMQKNIDGRNIDYSASNIAQYVNGELNFDFISKRIFSSFNIVKPDNKLIAPFLTVGTVYSTSYSYLGWLGMCITFLFLMGVTLLYLVIMKPRNPYFSTGVAILNTFLLFCIFDNMFFFSGLSFQLVYPVLLSLTTKKAVII</sequence>
<dbReference type="Proteomes" id="UP000606600">
    <property type="component" value="Unassembled WGS sequence"/>
</dbReference>
<dbReference type="NCBIfam" id="TIGR04370">
    <property type="entry name" value="glyco_rpt_poly"/>
    <property type="match status" value="1"/>
</dbReference>
<name>A0ABR7WPV4_9SPHI</name>
<comment type="caution">
    <text evidence="2">The sequence shown here is derived from an EMBL/GenBank/DDBJ whole genome shotgun (WGS) entry which is preliminary data.</text>
</comment>
<dbReference type="EMBL" id="JACWMY010000005">
    <property type="protein sequence ID" value="MBD1364359.1"/>
    <property type="molecule type" value="Genomic_DNA"/>
</dbReference>
<keyword evidence="1" id="KW-0472">Membrane</keyword>
<protein>
    <submittedName>
        <fullName evidence="2">Oligosaccharide repeat unit polymerase</fullName>
    </submittedName>
</protein>
<dbReference type="RefSeq" id="WP_191189024.1">
    <property type="nucleotide sequence ID" value="NZ_JACWMY010000005.1"/>
</dbReference>
<feature type="transmembrane region" description="Helical" evidence="1">
    <location>
        <begin position="359"/>
        <end position="386"/>
    </location>
</feature>
<feature type="transmembrane region" description="Helical" evidence="1">
    <location>
        <begin position="148"/>
        <end position="169"/>
    </location>
</feature>
<feature type="transmembrane region" description="Helical" evidence="1">
    <location>
        <begin position="42"/>
        <end position="62"/>
    </location>
</feature>
<accession>A0ABR7WPV4</accession>
<feature type="transmembrane region" description="Helical" evidence="1">
    <location>
        <begin position="189"/>
        <end position="210"/>
    </location>
</feature>
<keyword evidence="1" id="KW-0812">Transmembrane</keyword>
<organism evidence="2 3">
    <name type="scientific">Mucilaginibacter pankratovii</name>
    <dbReference type="NCBI Taxonomy" id="2772110"/>
    <lineage>
        <taxon>Bacteria</taxon>
        <taxon>Pseudomonadati</taxon>
        <taxon>Bacteroidota</taxon>
        <taxon>Sphingobacteriia</taxon>
        <taxon>Sphingobacteriales</taxon>
        <taxon>Sphingobacteriaceae</taxon>
        <taxon>Mucilaginibacter</taxon>
    </lineage>
</organism>
<feature type="transmembrane region" description="Helical" evidence="1">
    <location>
        <begin position="74"/>
        <end position="95"/>
    </location>
</feature>
<proteinExistence type="predicted"/>
<reference evidence="2 3" key="1">
    <citation type="submission" date="2020-09" db="EMBL/GenBank/DDBJ databases">
        <title>Novel species of Mucilaginibacter isolated from a glacier on the Tibetan Plateau.</title>
        <authorList>
            <person name="Liu Q."/>
            <person name="Xin Y.-H."/>
        </authorList>
    </citation>
    <scope>NUCLEOTIDE SEQUENCE [LARGE SCALE GENOMIC DNA]</scope>
    <source>
        <strain evidence="2 3">ZT4R22</strain>
    </source>
</reference>
<gene>
    <name evidence="2" type="ORF">IDJ77_11115</name>
</gene>
<feature type="transmembrane region" description="Helical" evidence="1">
    <location>
        <begin position="115"/>
        <end position="136"/>
    </location>
</feature>
<evidence type="ECO:0000256" key="1">
    <source>
        <dbReference type="SAM" id="Phobius"/>
    </source>
</evidence>
<feature type="transmembrane region" description="Helical" evidence="1">
    <location>
        <begin position="324"/>
        <end position="347"/>
    </location>
</feature>
<keyword evidence="3" id="KW-1185">Reference proteome</keyword>
<evidence type="ECO:0000313" key="3">
    <source>
        <dbReference type="Proteomes" id="UP000606600"/>
    </source>
</evidence>
<evidence type="ECO:0000313" key="2">
    <source>
        <dbReference type="EMBL" id="MBD1364359.1"/>
    </source>
</evidence>